<protein>
    <submittedName>
        <fullName evidence="2">Uncharacterized protein</fullName>
    </submittedName>
</protein>
<gene>
    <name evidence="2" type="ORF">DV711_01090</name>
</gene>
<comment type="caution">
    <text evidence="2">The sequence shown here is derived from an EMBL/GenBank/DDBJ whole genome shotgun (WGS) entry which is preliminary data.</text>
</comment>
<feature type="transmembrane region" description="Helical" evidence="1">
    <location>
        <begin position="7"/>
        <end position="32"/>
    </location>
</feature>
<dbReference type="AlphaFoldDB" id="A0A369WXM7"/>
<evidence type="ECO:0000313" key="2">
    <source>
        <dbReference type="EMBL" id="RDE25286.1"/>
    </source>
</evidence>
<organism evidence="2 3">
    <name type="scientific">Motiliproteus coralliicola</name>
    <dbReference type="NCBI Taxonomy" id="2283196"/>
    <lineage>
        <taxon>Bacteria</taxon>
        <taxon>Pseudomonadati</taxon>
        <taxon>Pseudomonadota</taxon>
        <taxon>Gammaproteobacteria</taxon>
        <taxon>Oceanospirillales</taxon>
        <taxon>Oceanospirillaceae</taxon>
        <taxon>Motiliproteus</taxon>
    </lineage>
</organism>
<proteinExistence type="predicted"/>
<keyword evidence="1" id="KW-0472">Membrane</keyword>
<dbReference type="Proteomes" id="UP000253769">
    <property type="component" value="Unassembled WGS sequence"/>
</dbReference>
<keyword evidence="3" id="KW-1185">Reference proteome</keyword>
<keyword evidence="1" id="KW-0812">Transmembrane</keyword>
<keyword evidence="1" id="KW-1133">Transmembrane helix</keyword>
<name>A0A369WXM7_9GAMM</name>
<evidence type="ECO:0000256" key="1">
    <source>
        <dbReference type="SAM" id="Phobius"/>
    </source>
</evidence>
<dbReference type="EMBL" id="QQOH01000001">
    <property type="protein sequence ID" value="RDE25286.1"/>
    <property type="molecule type" value="Genomic_DNA"/>
</dbReference>
<sequence>MQSSTSVWRWVSLIMVGSANCFFVQYMCFYTVV</sequence>
<accession>A0A369WXM7</accession>
<evidence type="ECO:0000313" key="3">
    <source>
        <dbReference type="Proteomes" id="UP000253769"/>
    </source>
</evidence>
<reference evidence="2 3" key="1">
    <citation type="submission" date="2018-07" db="EMBL/GenBank/DDBJ databases">
        <title>Motiliproteus coralliicola sp. nov., a bacterium isolated from Coral.</title>
        <authorList>
            <person name="Wang G."/>
        </authorList>
    </citation>
    <scope>NUCLEOTIDE SEQUENCE [LARGE SCALE GENOMIC DNA]</scope>
    <source>
        <strain evidence="2 3">C34</strain>
    </source>
</reference>